<dbReference type="EMBL" id="KP010353">
    <property type="protein sequence ID" value="AKU76605.1"/>
    <property type="molecule type" value="Genomic_DNA"/>
</dbReference>
<organism evidence="2 3">
    <name type="scientific">Orf virus</name>
    <name type="common">ORFV</name>
    <dbReference type="NCBI Taxonomy" id="10258"/>
    <lineage>
        <taxon>Viruses</taxon>
        <taxon>Varidnaviria</taxon>
        <taxon>Bamfordvirae</taxon>
        <taxon>Nucleocytoviricota</taxon>
        <taxon>Pokkesviricetes</taxon>
        <taxon>Chitovirales</taxon>
        <taxon>Poxviridae</taxon>
        <taxon>Chordopoxvirinae</taxon>
        <taxon>Parapoxvirus</taxon>
        <taxon>Parapoxvirus orf</taxon>
    </lineage>
</organism>
<gene>
    <name evidence="2" type="primary">ORFV115</name>
</gene>
<feature type="region of interest" description="Disordered" evidence="1">
    <location>
        <begin position="18"/>
        <end position="62"/>
    </location>
</feature>
<evidence type="ECO:0000256" key="1">
    <source>
        <dbReference type="SAM" id="MobiDB-lite"/>
    </source>
</evidence>
<sequence>MACLIEWVDSIFNRHHRNFGPEDMYRPSDPTPPSKSHTPRTLHQHTPRNQCPERPRRHNSSPICGACVDSLPRNRKRFQHRHSCPGDYEQCQLSETISLEATLLTVTTTSISSISSIYSSSSSDSSSLRQCRLSMVSATSTSTTFSSSE</sequence>
<organismHost>
    <name type="scientific">Homo sapiens</name>
    <name type="common">Human</name>
    <dbReference type="NCBI Taxonomy" id="9606"/>
</organismHost>
<feature type="compositionally biased region" description="Basic residues" evidence="1">
    <location>
        <begin position="37"/>
        <end position="46"/>
    </location>
</feature>
<organismHost>
    <name type="scientific">Capra hircus</name>
    <name type="common">Goat</name>
    <dbReference type="NCBI Taxonomy" id="9925"/>
</organismHost>
<name>A0A0R8HS64_ORFV</name>
<evidence type="ECO:0000313" key="3">
    <source>
        <dbReference type="Proteomes" id="UP000155062"/>
    </source>
</evidence>
<protein>
    <submittedName>
        <fullName evidence="2">Uncharacterized protein</fullName>
    </submittedName>
</protein>
<dbReference type="Proteomes" id="UP000155062">
    <property type="component" value="Segment"/>
</dbReference>
<organismHost>
    <name type="scientific">Ovis aries</name>
    <name type="common">Sheep</name>
    <dbReference type="NCBI Taxonomy" id="9940"/>
</organismHost>
<reference evidence="2 3" key="1">
    <citation type="journal article" date="2015" name="Front. Microbiol.">
        <title>Genome analysis of orf virus isolates from goats in the Fujian Province of southern China.</title>
        <authorList>
            <person name="Chi X."/>
            <person name="Zeng X."/>
            <person name="Li W."/>
            <person name="Hao W."/>
            <person name="Li M."/>
            <person name="Huang X."/>
            <person name="Huang Y."/>
            <person name="Rock D.L."/>
            <person name="Luo S."/>
            <person name="Wang S."/>
        </authorList>
    </citation>
    <scope>NUCLEOTIDE SEQUENCE [LARGE SCALE GENOMIC DNA]</scope>
    <source>
        <strain evidence="2">YX</strain>
    </source>
</reference>
<proteinExistence type="predicted"/>
<accession>A0A0R8HS64</accession>
<evidence type="ECO:0000313" key="2">
    <source>
        <dbReference type="EMBL" id="AKU76605.1"/>
    </source>
</evidence>